<organism evidence="4 5">
    <name type="scientific">Pseudomonas flexibilis</name>
    <dbReference type="NCBI Taxonomy" id="706570"/>
    <lineage>
        <taxon>Bacteria</taxon>
        <taxon>Pseudomonadati</taxon>
        <taxon>Pseudomonadota</taxon>
        <taxon>Gammaproteobacteria</taxon>
        <taxon>Pseudomonadales</taxon>
        <taxon>Pseudomonadaceae</taxon>
        <taxon>Pseudomonas</taxon>
    </lineage>
</organism>
<proteinExistence type="predicted"/>
<evidence type="ECO:0000259" key="3">
    <source>
        <dbReference type="Pfam" id="PF14870"/>
    </source>
</evidence>
<dbReference type="EMBL" id="FTMC01000026">
    <property type="protein sequence ID" value="SIR46049.1"/>
    <property type="molecule type" value="Genomic_DNA"/>
</dbReference>
<dbReference type="InterPro" id="IPR015943">
    <property type="entry name" value="WD40/YVTN_repeat-like_dom_sf"/>
</dbReference>
<name>A0A1N7B3X1_9PSED</name>
<protein>
    <recommendedName>
        <fullName evidence="3">Photosynthesis system II assembly factor Ycf48/Hcf136-like domain-containing protein</fullName>
    </recommendedName>
</protein>
<dbReference type="RefSeq" id="WP_051587315.1">
    <property type="nucleotide sequence ID" value="NZ_FMUP01000001.1"/>
</dbReference>
<feature type="domain" description="Photosynthesis system II assembly factor Ycf48/Hcf136-like" evidence="3">
    <location>
        <begin position="148"/>
        <end position="344"/>
    </location>
</feature>
<dbReference type="GO" id="GO:0015979">
    <property type="term" value="P:photosynthesis"/>
    <property type="evidence" value="ECO:0007669"/>
    <property type="project" value="UniProtKB-KW"/>
</dbReference>
<dbReference type="Pfam" id="PF14870">
    <property type="entry name" value="PSII_BNR"/>
    <property type="match status" value="2"/>
</dbReference>
<dbReference type="PANTHER" id="PTHR47199:SF2">
    <property type="entry name" value="PHOTOSYSTEM II STABILITY_ASSEMBLY FACTOR HCF136, CHLOROPLASTIC"/>
    <property type="match status" value="1"/>
</dbReference>
<keyword evidence="1" id="KW-0602">Photosynthesis</keyword>
<dbReference type="InterPro" id="IPR028203">
    <property type="entry name" value="PSII_CF48-like_dom"/>
</dbReference>
<evidence type="ECO:0000313" key="4">
    <source>
        <dbReference type="EMBL" id="SIR46049.1"/>
    </source>
</evidence>
<evidence type="ECO:0000256" key="1">
    <source>
        <dbReference type="ARBA" id="ARBA00022531"/>
    </source>
</evidence>
<evidence type="ECO:0000313" key="5">
    <source>
        <dbReference type="Proteomes" id="UP000186079"/>
    </source>
</evidence>
<accession>A0A1N7B3X1</accession>
<sequence length="369" mass="39462">MSEPKRRTQAGSCGYSPRRPTVSSFLSLRSVLALCGILAGLPLAAIPAQAQDDVVQYSIESPKAVQGLVLDIAHAGKRLVAVGERGHILYSDDSGRNWIQARVPTRQLLTAVTFVDEQYGWAVGHDALILATQDGGATWVQQFEDRERESPLLDIWFRDRQYGLAVGAYGALLETRNGGRSWDDVSDRLDNEDGQHLNGIAAVKNAGLVIVGEMGALFRSADWGQSWERLESPYEGTLFGALGTARNDTLLIYGLRGNLYRSADFGDTWRAVSLRSAAGELVFGLNGGTLQGDGTLVLVGHGGSVLSSVDDGRSFTVFNRPDRQSLSSVADDSAGRLVLVGQGGIHATGLTAEQIADRPVAGTPAAKQQ</sequence>
<dbReference type="GO" id="GO:0009523">
    <property type="term" value="C:photosystem II"/>
    <property type="evidence" value="ECO:0007669"/>
    <property type="project" value="UniProtKB-KW"/>
</dbReference>
<dbReference type="OrthoDB" id="9813892at2"/>
<dbReference type="SUPFAM" id="SSF50939">
    <property type="entry name" value="Sialidases"/>
    <property type="match status" value="1"/>
</dbReference>
<dbReference type="Gene3D" id="2.130.10.10">
    <property type="entry name" value="YVTN repeat-like/Quinoprotein amine dehydrogenase"/>
    <property type="match status" value="1"/>
</dbReference>
<gene>
    <name evidence="4" type="ORF">SAMN05421672_12611</name>
</gene>
<reference evidence="4 5" key="1">
    <citation type="submission" date="2017-01" db="EMBL/GenBank/DDBJ databases">
        <authorList>
            <person name="Mah S.A."/>
            <person name="Swanson W.J."/>
            <person name="Moy G.W."/>
            <person name="Vacquier V.D."/>
        </authorList>
    </citation>
    <scope>NUCLEOTIDE SEQUENCE [LARGE SCALE GENOMIC DNA]</scope>
    <source>
        <strain evidence="4 5">ATCC 29606</strain>
    </source>
</reference>
<dbReference type="AlphaFoldDB" id="A0A1N7B3X1"/>
<evidence type="ECO:0000256" key="2">
    <source>
        <dbReference type="ARBA" id="ARBA00023276"/>
    </source>
</evidence>
<feature type="domain" description="Photosynthesis system II assembly factor Ycf48/Hcf136-like" evidence="3">
    <location>
        <begin position="96"/>
        <end position="145"/>
    </location>
</feature>
<dbReference type="PANTHER" id="PTHR47199">
    <property type="entry name" value="PHOTOSYSTEM II STABILITY/ASSEMBLY FACTOR HCF136, CHLOROPLASTIC"/>
    <property type="match status" value="1"/>
</dbReference>
<dbReference type="Proteomes" id="UP000186079">
    <property type="component" value="Unassembled WGS sequence"/>
</dbReference>
<keyword evidence="2" id="KW-0604">Photosystem II</keyword>
<dbReference type="InterPro" id="IPR036278">
    <property type="entry name" value="Sialidase_sf"/>
</dbReference>